<name>A0AAU8NAR0_9BACL</name>
<dbReference type="EMBL" id="CP159992">
    <property type="protein sequence ID" value="XCP93155.1"/>
    <property type="molecule type" value="Genomic_DNA"/>
</dbReference>
<evidence type="ECO:0000313" key="1">
    <source>
        <dbReference type="EMBL" id="XCP93155.1"/>
    </source>
</evidence>
<reference evidence="1" key="1">
    <citation type="submission" date="2024-05" db="EMBL/GenBank/DDBJ databases">
        <title>Draft genome assemblies of 36 bacteria isolated from hibernating arctic ground squirrels.</title>
        <authorList>
            <person name="McKee H."/>
            <person name="Mullen L."/>
            <person name="Drown D.M."/>
            <person name="Duddleston K.N."/>
        </authorList>
    </citation>
    <scope>NUCLEOTIDE SEQUENCE</scope>
    <source>
        <strain evidence="1">AN1007</strain>
    </source>
</reference>
<accession>A0AAU8NAR0</accession>
<dbReference type="RefSeq" id="WP_366289694.1">
    <property type="nucleotide sequence ID" value="NZ_CP159992.1"/>
</dbReference>
<proteinExistence type="predicted"/>
<protein>
    <submittedName>
        <fullName evidence="1">Uncharacterized protein</fullName>
    </submittedName>
</protein>
<gene>
    <name evidence="1" type="ORF">ABXS70_18170</name>
</gene>
<dbReference type="AlphaFoldDB" id="A0AAU8NAR0"/>
<organism evidence="1">
    <name type="scientific">Paenibacillus sp. AN1007</name>
    <dbReference type="NCBI Taxonomy" id="3151385"/>
    <lineage>
        <taxon>Bacteria</taxon>
        <taxon>Bacillati</taxon>
        <taxon>Bacillota</taxon>
        <taxon>Bacilli</taxon>
        <taxon>Bacillales</taxon>
        <taxon>Paenibacillaceae</taxon>
        <taxon>Paenibacillus</taxon>
    </lineage>
</organism>
<sequence>MHPHIKALMATFNKSTLKDFQAFLRPFNEAEVTKWIICSDYCIEDKSKFYDSMTFTLIPYVLSFEELQEFINEIAPTDLKKTQSIDERFTTFIKSGLTFSFSFIFQKGKRNFFLKADMNQYIEDMNRLKDQYQKWIINTPQNKVYYESVIKKLNKLEQEMRRDSFNKKLFHNIIIVQMLVAFIMATLKKETDHTIEIISWLSDRDKIVDSYESLAYDIAHSSFHELCTRMGLNTQNTTERFLIASTDKNTNQLWFDEMLRVPDLITGATAGRNYLPKKKDKYDLIFEKVFSENKYLSIIDCTRKNNVGRLNVLKKQQKSNTQVKEQS</sequence>